<proteinExistence type="predicted"/>
<gene>
    <name evidence="1" type="ORF">MLIT_42300</name>
</gene>
<protein>
    <submittedName>
        <fullName evidence="1">Uncharacterized protein</fullName>
    </submittedName>
</protein>
<organism evidence="1 2">
    <name type="scientific">Mycolicibacterium litorale</name>
    <dbReference type="NCBI Taxonomy" id="758802"/>
    <lineage>
        <taxon>Bacteria</taxon>
        <taxon>Bacillati</taxon>
        <taxon>Actinomycetota</taxon>
        <taxon>Actinomycetes</taxon>
        <taxon>Mycobacteriales</taxon>
        <taxon>Mycobacteriaceae</taxon>
        <taxon>Mycolicibacterium</taxon>
    </lineage>
</organism>
<reference evidence="1 2" key="1">
    <citation type="journal article" date="2019" name="Emerg. Microbes Infect.">
        <title>Comprehensive subspecies identification of 175 nontuberculous mycobacteria species based on 7547 genomic profiles.</title>
        <authorList>
            <person name="Matsumoto Y."/>
            <person name="Kinjo T."/>
            <person name="Motooka D."/>
            <person name="Nabeya D."/>
            <person name="Jung N."/>
            <person name="Uechi K."/>
            <person name="Horii T."/>
            <person name="Iida T."/>
            <person name="Fujita J."/>
            <person name="Nakamura S."/>
        </authorList>
    </citation>
    <scope>NUCLEOTIDE SEQUENCE [LARGE SCALE GENOMIC DNA]</scope>
    <source>
        <strain evidence="1 2">JCM 17423</strain>
    </source>
</reference>
<sequence length="342" mass="37356">MSVGNRAEHKVSTTVNCNFFTTLESFGERFESKIAGRPVTILMPVIETAGGKMVALAPDADRLSSDDLYNALLMRGGSMWARFILGGDGPLYEPRIANVSMLGVKATLRAADVADYESLRKLERRADDWWAAVTSWIEVLSGQDIKQIGPARQLWHNGTHLQFFPLNEQERLESAISAATPDVSGVVSSDQLRASFLHAGNGQLPPDEWLFLRDARSLHRAGEYRRALIDVGSAAEVALARIVENELADRSESPAFIAGKLSAMESLTLGQKIGYVEGHLKLRKLPPSFESVVLNKRNDAVHLRPTRKIDAERAIGKTTKLVERATPLASLLCASGPAGRDG</sequence>
<name>A0AAD1IQ47_9MYCO</name>
<evidence type="ECO:0000313" key="1">
    <source>
        <dbReference type="EMBL" id="BBY18638.1"/>
    </source>
</evidence>
<evidence type="ECO:0000313" key="2">
    <source>
        <dbReference type="Proteomes" id="UP000466607"/>
    </source>
</evidence>
<keyword evidence="2" id="KW-1185">Reference proteome</keyword>
<dbReference type="Proteomes" id="UP000466607">
    <property type="component" value="Chromosome"/>
</dbReference>
<dbReference type="AlphaFoldDB" id="A0AAD1IQ47"/>
<dbReference type="RefSeq" id="WP_134058900.1">
    <property type="nucleotide sequence ID" value="NZ_AP022586.1"/>
</dbReference>
<dbReference type="EMBL" id="AP022586">
    <property type="protein sequence ID" value="BBY18638.1"/>
    <property type="molecule type" value="Genomic_DNA"/>
</dbReference>
<accession>A0AAD1IQ47</accession>